<comment type="caution">
    <text evidence="1">The sequence shown here is derived from an EMBL/GenBank/DDBJ whole genome shotgun (WGS) entry which is preliminary data.</text>
</comment>
<dbReference type="Proteomes" id="UP001268864">
    <property type="component" value="Unassembled WGS sequence"/>
</dbReference>
<proteinExistence type="predicted"/>
<dbReference type="EMBL" id="JAMQOS010000007">
    <property type="protein sequence ID" value="MDS0284035.1"/>
    <property type="molecule type" value="Genomic_DNA"/>
</dbReference>
<organism evidence="1 2">
    <name type="scientific">Haloarcula onubensis</name>
    <dbReference type="NCBI Taxonomy" id="2950539"/>
    <lineage>
        <taxon>Archaea</taxon>
        <taxon>Methanobacteriati</taxon>
        <taxon>Methanobacteriota</taxon>
        <taxon>Stenosarchaea group</taxon>
        <taxon>Halobacteria</taxon>
        <taxon>Halobacteriales</taxon>
        <taxon>Haloarculaceae</taxon>
        <taxon>Haloarcula</taxon>
    </lineage>
</organism>
<gene>
    <name evidence="1" type="ORF">NDI86_18120</name>
</gene>
<reference evidence="1 2" key="1">
    <citation type="submission" date="2022-06" db="EMBL/GenBank/DDBJ databases">
        <title>Halomicroarcula sp. a new haloarchaeum isolate from saline soil.</title>
        <authorList>
            <person name="Strakova D."/>
            <person name="Galisteo C."/>
            <person name="Sanchez-Porro C."/>
            <person name="Ventosa A."/>
        </authorList>
    </citation>
    <scope>NUCLEOTIDE SEQUENCE [LARGE SCALE GENOMIC DNA]</scope>
    <source>
        <strain evidence="1 2">S3CR25-11</strain>
    </source>
</reference>
<evidence type="ECO:0000313" key="2">
    <source>
        <dbReference type="Proteomes" id="UP001268864"/>
    </source>
</evidence>
<keyword evidence="2" id="KW-1185">Reference proteome</keyword>
<evidence type="ECO:0000313" key="1">
    <source>
        <dbReference type="EMBL" id="MDS0284035.1"/>
    </source>
</evidence>
<sequence>MRGDADILQWNRRGCGSVTRIQQVLFELESDYQGHAYHVTGNALFNAIARRVDARTRKQLHVSHGVFVPGEYAEYPAAHSEVGYAGVLGKSLPPVENYADLFLYRDAAQRWLLDSRPRDAHNVHDVTRHGDRLAFAPTCWFGRPENVRNSKRSVQWFVQCYLHAGRDDDVLPLDKDVLDRLRVGAARNYGLGELSLKGTQLVELDELDYSRVEDTALNLELVSPFVLSSEYPGADGQDVPWWWGTDSELRRRETRLVNGEEVHALETVDHGQVVKFTGSDGDAVRTAKNGVLRVGTHAKYGFGEFRLRPAERDRVPERALGVGGEV</sequence>
<name>A0ABU2FTF6_9EURY</name>
<accession>A0ABU2FTF6</accession>
<protein>
    <recommendedName>
        <fullName evidence="3">CRISPR system Cms protein Csm4</fullName>
    </recommendedName>
</protein>
<evidence type="ECO:0008006" key="3">
    <source>
        <dbReference type="Google" id="ProtNLM"/>
    </source>
</evidence>